<dbReference type="PROSITE" id="PS50994">
    <property type="entry name" value="INTEGRASE"/>
    <property type="match status" value="1"/>
</dbReference>
<comment type="caution">
    <text evidence="2">The sequence shown here is derived from an EMBL/GenBank/DDBJ whole genome shotgun (WGS) entry which is preliminary data.</text>
</comment>
<dbReference type="GO" id="GO:0003676">
    <property type="term" value="F:nucleic acid binding"/>
    <property type="evidence" value="ECO:0007669"/>
    <property type="project" value="InterPro"/>
</dbReference>
<sequence length="252" mass="29696">MVIADASPVGLGGVLVRLGNPMTITGDNRRQFCSEDFKSFCMERNIILHSTIPYWPHQNGEVERQNRDILKRLKICQVEKKNWQESLLDYMTMYNRTPHNVTGKTPAELVFKRHFRDEIPMAIHISRELEDFEVRDRDHEKKEEDKEYTDKRSKPKECYLVPGDKVYTKNFNKNNKLSLNYDPVPHTVHRSVGEDVDVRNDETGQVYRRNIVHLKQVEGIKYNKNKELNIGENDERLESDVEEIIDYNCTNK</sequence>
<evidence type="ECO:0000313" key="2">
    <source>
        <dbReference type="EMBL" id="CAK1595984.1"/>
    </source>
</evidence>
<accession>A0AAV1LP60</accession>
<dbReference type="AlphaFoldDB" id="A0AAV1LP60"/>
<protein>
    <recommendedName>
        <fullName evidence="1">Integrase catalytic domain-containing protein</fullName>
    </recommendedName>
</protein>
<dbReference type="PANTHER" id="PTHR37984:SF11">
    <property type="entry name" value="INTEGRASE CATALYTIC DOMAIN-CONTAINING PROTEIN"/>
    <property type="match status" value="1"/>
</dbReference>
<proteinExistence type="predicted"/>
<organism evidence="2 3">
    <name type="scientific">Parnassius mnemosyne</name>
    <name type="common">clouded apollo</name>
    <dbReference type="NCBI Taxonomy" id="213953"/>
    <lineage>
        <taxon>Eukaryota</taxon>
        <taxon>Metazoa</taxon>
        <taxon>Ecdysozoa</taxon>
        <taxon>Arthropoda</taxon>
        <taxon>Hexapoda</taxon>
        <taxon>Insecta</taxon>
        <taxon>Pterygota</taxon>
        <taxon>Neoptera</taxon>
        <taxon>Endopterygota</taxon>
        <taxon>Lepidoptera</taxon>
        <taxon>Glossata</taxon>
        <taxon>Ditrysia</taxon>
        <taxon>Papilionoidea</taxon>
        <taxon>Papilionidae</taxon>
        <taxon>Parnassiinae</taxon>
        <taxon>Parnassini</taxon>
        <taxon>Parnassius</taxon>
        <taxon>Driopa</taxon>
    </lineage>
</organism>
<dbReference type="InterPro" id="IPR050951">
    <property type="entry name" value="Retrovirus_Pol_polyprotein"/>
</dbReference>
<keyword evidence="3" id="KW-1185">Reference proteome</keyword>
<dbReference type="Proteomes" id="UP001314205">
    <property type="component" value="Unassembled WGS sequence"/>
</dbReference>
<name>A0AAV1LP60_9NEOP</name>
<dbReference type="InterPro" id="IPR036397">
    <property type="entry name" value="RNaseH_sf"/>
</dbReference>
<dbReference type="InterPro" id="IPR012337">
    <property type="entry name" value="RNaseH-like_sf"/>
</dbReference>
<dbReference type="InterPro" id="IPR001584">
    <property type="entry name" value="Integrase_cat-core"/>
</dbReference>
<feature type="domain" description="Integrase catalytic" evidence="1">
    <location>
        <begin position="1"/>
        <end position="114"/>
    </location>
</feature>
<dbReference type="GO" id="GO:0015074">
    <property type="term" value="P:DNA integration"/>
    <property type="evidence" value="ECO:0007669"/>
    <property type="project" value="InterPro"/>
</dbReference>
<gene>
    <name evidence="2" type="ORF">PARMNEM_LOCUS15392</name>
</gene>
<dbReference type="Gene3D" id="3.30.420.10">
    <property type="entry name" value="Ribonuclease H-like superfamily/Ribonuclease H"/>
    <property type="match status" value="1"/>
</dbReference>
<dbReference type="SUPFAM" id="SSF53098">
    <property type="entry name" value="Ribonuclease H-like"/>
    <property type="match status" value="1"/>
</dbReference>
<evidence type="ECO:0000313" key="3">
    <source>
        <dbReference type="Proteomes" id="UP001314205"/>
    </source>
</evidence>
<reference evidence="2 3" key="1">
    <citation type="submission" date="2023-11" db="EMBL/GenBank/DDBJ databases">
        <authorList>
            <person name="Hedman E."/>
            <person name="Englund M."/>
            <person name="Stromberg M."/>
            <person name="Nyberg Akerstrom W."/>
            <person name="Nylinder S."/>
            <person name="Jareborg N."/>
            <person name="Kallberg Y."/>
            <person name="Kronander E."/>
        </authorList>
    </citation>
    <scope>NUCLEOTIDE SEQUENCE [LARGE SCALE GENOMIC DNA]</scope>
</reference>
<evidence type="ECO:0000259" key="1">
    <source>
        <dbReference type="PROSITE" id="PS50994"/>
    </source>
</evidence>
<dbReference type="EMBL" id="CAVLGL010000093">
    <property type="protein sequence ID" value="CAK1595984.1"/>
    <property type="molecule type" value="Genomic_DNA"/>
</dbReference>
<dbReference type="PANTHER" id="PTHR37984">
    <property type="entry name" value="PROTEIN CBG26694"/>
    <property type="match status" value="1"/>
</dbReference>